<name>A0A8E5HMA6_USTVR</name>
<accession>A0A8E5HMA6</accession>
<dbReference type="OrthoDB" id="9995210at2759"/>
<dbReference type="SUPFAM" id="SSF48403">
    <property type="entry name" value="Ankyrin repeat"/>
    <property type="match status" value="1"/>
</dbReference>
<evidence type="ECO:0008006" key="7">
    <source>
        <dbReference type="Google" id="ProtNLM"/>
    </source>
</evidence>
<dbReference type="GeneID" id="66062922"/>
<feature type="compositionally biased region" description="Basic and acidic residues" evidence="4">
    <location>
        <begin position="198"/>
        <end position="218"/>
    </location>
</feature>
<dbReference type="Gene3D" id="1.25.40.20">
    <property type="entry name" value="Ankyrin repeat-containing domain"/>
    <property type="match status" value="1"/>
</dbReference>
<keyword evidence="1" id="KW-0677">Repeat</keyword>
<keyword evidence="2 3" id="KW-0040">ANK repeat</keyword>
<dbReference type="KEGG" id="uvi:66062922"/>
<keyword evidence="6" id="KW-1185">Reference proteome</keyword>
<evidence type="ECO:0000256" key="4">
    <source>
        <dbReference type="SAM" id="MobiDB-lite"/>
    </source>
</evidence>
<dbReference type="RefSeq" id="XP_042995576.1">
    <property type="nucleotide sequence ID" value="XM_043139642.1"/>
</dbReference>
<feature type="repeat" description="ANK" evidence="3">
    <location>
        <begin position="85"/>
        <end position="127"/>
    </location>
</feature>
<dbReference type="InterPro" id="IPR002110">
    <property type="entry name" value="Ankyrin_rpt"/>
</dbReference>
<dbReference type="PANTHER" id="PTHR24198">
    <property type="entry name" value="ANKYRIN REPEAT AND PROTEIN KINASE DOMAIN-CONTAINING PROTEIN"/>
    <property type="match status" value="1"/>
</dbReference>
<dbReference type="Pfam" id="PF12796">
    <property type="entry name" value="Ank_2"/>
    <property type="match status" value="1"/>
</dbReference>
<gene>
    <name evidence="5" type="ORF">UV8b_02144</name>
</gene>
<evidence type="ECO:0000256" key="3">
    <source>
        <dbReference type="PROSITE-ProRule" id="PRU00023"/>
    </source>
</evidence>
<dbReference type="Proteomes" id="UP000027002">
    <property type="component" value="Chromosome 2"/>
</dbReference>
<proteinExistence type="predicted"/>
<evidence type="ECO:0000256" key="1">
    <source>
        <dbReference type="ARBA" id="ARBA00022737"/>
    </source>
</evidence>
<dbReference type="PROSITE" id="PS50088">
    <property type="entry name" value="ANK_REPEAT"/>
    <property type="match status" value="1"/>
</dbReference>
<evidence type="ECO:0000256" key="2">
    <source>
        <dbReference type="ARBA" id="ARBA00023043"/>
    </source>
</evidence>
<protein>
    <recommendedName>
        <fullName evidence="7">Ankyrin repeat protein</fullName>
    </recommendedName>
</protein>
<dbReference type="PANTHER" id="PTHR24198:SF165">
    <property type="entry name" value="ANKYRIN REPEAT-CONTAINING PROTEIN-RELATED"/>
    <property type="match status" value="1"/>
</dbReference>
<reference evidence="5" key="1">
    <citation type="submission" date="2020-03" db="EMBL/GenBank/DDBJ databases">
        <title>A mixture of massive structural variations and highly conserved coding sequences in Ustilaginoidea virens genome.</title>
        <authorList>
            <person name="Zhang K."/>
            <person name="Zhao Z."/>
            <person name="Zhang Z."/>
            <person name="Li Y."/>
            <person name="Hsiang T."/>
            <person name="Sun W."/>
        </authorList>
    </citation>
    <scope>NUCLEOTIDE SEQUENCE</scope>
    <source>
        <strain evidence="5">UV-8b</strain>
    </source>
</reference>
<dbReference type="InterPro" id="IPR036770">
    <property type="entry name" value="Ankyrin_rpt-contain_sf"/>
</dbReference>
<evidence type="ECO:0000313" key="5">
    <source>
        <dbReference type="EMBL" id="QUC17903.1"/>
    </source>
</evidence>
<feature type="compositionally biased region" description="Acidic residues" evidence="4">
    <location>
        <begin position="175"/>
        <end position="197"/>
    </location>
</feature>
<sequence>MASEDDQGASPQELLIEACRRNNPDLLAEVLADKPEAEITRLLNDTTTVMGNHLYHEAASQGHYEVIDALLDQPGFECDPINRLEGDTPLHAAVRWISEEPSDQWGYGFQLVMMMLEAGSDPRVRNKAGLTALQLVNPEDYPLRGLIETHVYAAQNQGDFVSVDAGGAAAAAADGDGDAGDVDDDDEFSGSDEEDRAEWEQRKRGGKPGRETSERTSD</sequence>
<organism evidence="5 6">
    <name type="scientific">Ustilaginoidea virens</name>
    <name type="common">Rice false smut fungus</name>
    <name type="synonym">Villosiclava virens</name>
    <dbReference type="NCBI Taxonomy" id="1159556"/>
    <lineage>
        <taxon>Eukaryota</taxon>
        <taxon>Fungi</taxon>
        <taxon>Dikarya</taxon>
        <taxon>Ascomycota</taxon>
        <taxon>Pezizomycotina</taxon>
        <taxon>Sordariomycetes</taxon>
        <taxon>Hypocreomycetidae</taxon>
        <taxon>Hypocreales</taxon>
        <taxon>Clavicipitaceae</taxon>
        <taxon>Ustilaginoidea</taxon>
    </lineage>
</organism>
<evidence type="ECO:0000313" key="6">
    <source>
        <dbReference type="Proteomes" id="UP000027002"/>
    </source>
</evidence>
<dbReference type="AlphaFoldDB" id="A0A8E5HMA6"/>
<dbReference type="EMBL" id="CP072754">
    <property type="protein sequence ID" value="QUC17903.1"/>
    <property type="molecule type" value="Genomic_DNA"/>
</dbReference>
<feature type="region of interest" description="Disordered" evidence="4">
    <location>
        <begin position="169"/>
        <end position="218"/>
    </location>
</feature>
<dbReference type="SMART" id="SM00248">
    <property type="entry name" value="ANK"/>
    <property type="match status" value="2"/>
</dbReference>